<evidence type="ECO:0000256" key="8">
    <source>
        <dbReference type="RuleBase" id="RU367100"/>
    </source>
</evidence>
<protein>
    <recommendedName>
        <fullName evidence="4 8">Defect at low temperature protein 1</fullName>
    </recommendedName>
</protein>
<evidence type="ECO:0000256" key="9">
    <source>
        <dbReference type="SAM" id="MobiDB-lite"/>
    </source>
</evidence>
<evidence type="ECO:0000256" key="2">
    <source>
        <dbReference type="ARBA" id="ARBA00004141"/>
    </source>
</evidence>
<dbReference type="EMBL" id="CAIF01000224">
    <property type="protein sequence ID" value="CCH46058.1"/>
    <property type="molecule type" value="Genomic_DNA"/>
</dbReference>
<evidence type="ECO:0000256" key="7">
    <source>
        <dbReference type="ARBA" id="ARBA00023136"/>
    </source>
</evidence>
<keyword evidence="11" id="KW-1185">Reference proteome</keyword>
<dbReference type="InParanoid" id="K0KY84"/>
<feature type="region of interest" description="Disordered" evidence="9">
    <location>
        <begin position="269"/>
        <end position="338"/>
    </location>
</feature>
<gene>
    <name evidence="8" type="primary">DLT1</name>
    <name evidence="10" type="ORF">BN7_5646</name>
</gene>
<comment type="subcellular location">
    <subcellularLocation>
        <location evidence="2 8">Membrane</location>
        <topology evidence="2 8">Multi-pass membrane protein</topology>
    </subcellularLocation>
</comment>
<dbReference type="STRING" id="1206466.K0KY84"/>
<comment type="similarity">
    <text evidence="3 8">Belongs to the DLT1 family.</text>
</comment>
<evidence type="ECO:0000256" key="1">
    <source>
        <dbReference type="ARBA" id="ARBA00002489"/>
    </source>
</evidence>
<keyword evidence="6 8" id="KW-1133">Transmembrane helix</keyword>
<comment type="caution">
    <text evidence="10">The sequence shown here is derived from an EMBL/GenBank/DDBJ whole genome shotgun (WGS) entry which is preliminary data.</text>
</comment>
<feature type="transmembrane region" description="Helical" evidence="8">
    <location>
        <begin position="47"/>
        <end position="71"/>
    </location>
</feature>
<dbReference type="HOGENOM" id="CLU_066044_0_0_1"/>
<evidence type="ECO:0000256" key="4">
    <source>
        <dbReference type="ARBA" id="ARBA00021353"/>
    </source>
</evidence>
<dbReference type="PANTHER" id="PTHR40021:SF1">
    <property type="entry name" value="DEFECT AT LOW TEMPERATURE PROTEIN 1"/>
    <property type="match status" value="1"/>
</dbReference>
<dbReference type="Proteomes" id="UP000009328">
    <property type="component" value="Unassembled WGS sequence"/>
</dbReference>
<keyword evidence="5 8" id="KW-0812">Transmembrane</keyword>
<dbReference type="InterPro" id="IPR038869">
    <property type="entry name" value="DLT1"/>
</dbReference>
<evidence type="ECO:0000313" key="11">
    <source>
        <dbReference type="Proteomes" id="UP000009328"/>
    </source>
</evidence>
<feature type="transmembrane region" description="Helical" evidence="8">
    <location>
        <begin position="15"/>
        <end position="35"/>
    </location>
</feature>
<dbReference type="PANTHER" id="PTHR40021">
    <property type="entry name" value="DEFECT AT LOW TEMPERATURE PROTEIN 1"/>
    <property type="match status" value="1"/>
</dbReference>
<evidence type="ECO:0000256" key="6">
    <source>
        <dbReference type="ARBA" id="ARBA00022989"/>
    </source>
</evidence>
<name>K0KY84_WICCF</name>
<sequence>MASSTLRNWSYKTSLIFFIVFFIGFCSVIPIDTIVQASKSSNYALNTFVVAGALVLFGVTAIILTISRIYIQKSSLQDIPKRYVPLDDGDLPKECDVMINENFAKCEKIRSMGLDTNEDVKHPGLSGPKSELLPPSLSFDDVVRAVGDKFKYDGFLMGTETKVPKNSSFREIISYLENQGVATDLKLNRDYAELYETLRYSGNLINEQDFIKFMQLCIDFVKLVRFNMGETEIEPIDTRRYSESEISRSTTGNGLNSTTIDFYSKLSLPKSSQQPRHGSTSVSYLDPFTTNNNYNNKRPSYSYDNNHASSSISDQRYQDQLKRVGTSQTVLSFRSNHD</sequence>
<dbReference type="FunCoup" id="K0KY84">
    <property type="interactions" value="18"/>
</dbReference>
<dbReference type="eggNOG" id="ENOG502RAJJ">
    <property type="taxonomic scope" value="Eukaryota"/>
</dbReference>
<evidence type="ECO:0000256" key="5">
    <source>
        <dbReference type="ARBA" id="ARBA00022692"/>
    </source>
</evidence>
<comment type="function">
    <text evidence="1 8">Required for growth under high-pressure and low-temperature conditions.</text>
</comment>
<organism evidence="10 11">
    <name type="scientific">Wickerhamomyces ciferrii (strain ATCC 14091 / BCRC 22168 / CBS 111 / JCM 3599 / NBRC 0793 / NRRL Y-1031 F-60-10)</name>
    <name type="common">Yeast</name>
    <name type="synonym">Pichia ciferrii</name>
    <dbReference type="NCBI Taxonomy" id="1206466"/>
    <lineage>
        <taxon>Eukaryota</taxon>
        <taxon>Fungi</taxon>
        <taxon>Dikarya</taxon>
        <taxon>Ascomycota</taxon>
        <taxon>Saccharomycotina</taxon>
        <taxon>Saccharomycetes</taxon>
        <taxon>Phaffomycetales</taxon>
        <taxon>Wickerhamomycetaceae</taxon>
        <taxon>Wickerhamomyces</taxon>
    </lineage>
</organism>
<keyword evidence="7 8" id="KW-0472">Membrane</keyword>
<proteinExistence type="inferred from homology"/>
<reference evidence="10 11" key="1">
    <citation type="journal article" date="2012" name="Eukaryot. Cell">
        <title>Draft genome sequence of Wickerhamomyces ciferrii NRRL Y-1031 F-60-10.</title>
        <authorList>
            <person name="Schneider J."/>
            <person name="Andrea H."/>
            <person name="Blom J."/>
            <person name="Jaenicke S."/>
            <person name="Ruckert C."/>
            <person name="Schorsch C."/>
            <person name="Szczepanowski R."/>
            <person name="Farwick M."/>
            <person name="Goesmann A."/>
            <person name="Puhler A."/>
            <person name="Schaffer S."/>
            <person name="Tauch A."/>
            <person name="Kohler T."/>
            <person name="Brinkrolf K."/>
        </authorList>
    </citation>
    <scope>NUCLEOTIDE SEQUENCE [LARGE SCALE GENOMIC DNA]</scope>
    <source>
        <strain evidence="11">ATCC 14091 / BCRC 22168 / CBS 111 / JCM 3599 / NBRC 0793 / NRRL Y-1031 F-60-10</strain>
    </source>
</reference>
<feature type="compositionally biased region" description="Polar residues" evidence="9">
    <location>
        <begin position="325"/>
        <end position="338"/>
    </location>
</feature>
<accession>K0KY84</accession>
<evidence type="ECO:0000256" key="3">
    <source>
        <dbReference type="ARBA" id="ARBA00005550"/>
    </source>
</evidence>
<evidence type="ECO:0000313" key="10">
    <source>
        <dbReference type="EMBL" id="CCH46058.1"/>
    </source>
</evidence>
<dbReference type="AlphaFoldDB" id="K0KY84"/>
<dbReference type="GO" id="GO:0016020">
    <property type="term" value="C:membrane"/>
    <property type="evidence" value="ECO:0007669"/>
    <property type="project" value="UniProtKB-SubCell"/>
</dbReference>
<feature type="compositionally biased region" description="Polar residues" evidence="9">
    <location>
        <begin position="269"/>
        <end position="315"/>
    </location>
</feature>